<feature type="region of interest" description="Disordered" evidence="1">
    <location>
        <begin position="393"/>
        <end position="415"/>
    </location>
</feature>
<evidence type="ECO:0000313" key="2">
    <source>
        <dbReference type="EMBL" id="RKP01001.1"/>
    </source>
</evidence>
<proteinExistence type="predicted"/>
<keyword evidence="3" id="KW-1185">Reference proteome</keyword>
<accession>A0A4P9X7R6</accession>
<organism evidence="2 3">
    <name type="scientific">Caulochytrium protostelioides</name>
    <dbReference type="NCBI Taxonomy" id="1555241"/>
    <lineage>
        <taxon>Eukaryota</taxon>
        <taxon>Fungi</taxon>
        <taxon>Fungi incertae sedis</taxon>
        <taxon>Chytridiomycota</taxon>
        <taxon>Chytridiomycota incertae sedis</taxon>
        <taxon>Chytridiomycetes</taxon>
        <taxon>Caulochytriales</taxon>
        <taxon>Caulochytriaceae</taxon>
        <taxon>Caulochytrium</taxon>
    </lineage>
</organism>
<evidence type="ECO:0000313" key="3">
    <source>
        <dbReference type="Proteomes" id="UP000274922"/>
    </source>
</evidence>
<name>A0A4P9X7R6_9FUNG</name>
<evidence type="ECO:0000256" key="1">
    <source>
        <dbReference type="SAM" id="MobiDB-lite"/>
    </source>
</evidence>
<sequence>MLQRRLPASPLIKHALWAERTGTALAAPIPAHAARYYPTSAAEPPSPTAAAATPATATATGSLRRGDRARVVGCRPAPAIEPPPRAGSAPTPTPARVSATRDATGAPCAAHDARRAPSAGPRTRCRAAGGRDGRAAAAAAAAVGHETGQMALLQAPERYIGLLLGRALAGCTAERTATLLQAAQRPPTAGIVAALVDGLEGAMAAAAVPRSGGAAASGIGAPQQAVLHRLLLVTLLAVRFPHAMSRGLTAPRLVPRIAEALVACLTAVLAACPAERSRARSPSPSSSPLMAARQHGDGLAAPATQALFRVVLETARDVAGLSPRLAGALRAAGILHGLHAALHADGLGASDAARVMACVVALTPWVPEADLSTWYAPFPADVLREMHTLVEESTWSGMDDEDDEDEITERAENRD</sequence>
<feature type="compositionally biased region" description="Low complexity" evidence="1">
    <location>
        <begin position="39"/>
        <end position="60"/>
    </location>
</feature>
<dbReference type="Proteomes" id="UP000274922">
    <property type="component" value="Unassembled WGS sequence"/>
</dbReference>
<gene>
    <name evidence="2" type="ORF">CXG81DRAFT_19145</name>
</gene>
<protein>
    <submittedName>
        <fullName evidence="2">Uncharacterized protein</fullName>
    </submittedName>
</protein>
<feature type="region of interest" description="Disordered" evidence="1">
    <location>
        <begin position="39"/>
        <end position="128"/>
    </location>
</feature>
<dbReference type="EMBL" id="ML014189">
    <property type="protein sequence ID" value="RKP01001.1"/>
    <property type="molecule type" value="Genomic_DNA"/>
</dbReference>
<feature type="compositionally biased region" description="Acidic residues" evidence="1">
    <location>
        <begin position="398"/>
        <end position="407"/>
    </location>
</feature>
<reference evidence="3" key="1">
    <citation type="journal article" date="2018" name="Nat. Microbiol.">
        <title>Leveraging single-cell genomics to expand the fungal tree of life.</title>
        <authorList>
            <person name="Ahrendt S.R."/>
            <person name="Quandt C.A."/>
            <person name="Ciobanu D."/>
            <person name="Clum A."/>
            <person name="Salamov A."/>
            <person name="Andreopoulos B."/>
            <person name="Cheng J.F."/>
            <person name="Woyke T."/>
            <person name="Pelin A."/>
            <person name="Henrissat B."/>
            <person name="Reynolds N.K."/>
            <person name="Benny G.L."/>
            <person name="Smith M.E."/>
            <person name="James T.Y."/>
            <person name="Grigoriev I.V."/>
        </authorList>
    </citation>
    <scope>NUCLEOTIDE SEQUENCE [LARGE SCALE GENOMIC DNA]</scope>
    <source>
        <strain evidence="3">ATCC 52028</strain>
    </source>
</reference>
<dbReference type="AlphaFoldDB" id="A0A4P9X7R6"/>